<evidence type="ECO:0000256" key="1">
    <source>
        <dbReference type="ARBA" id="ARBA00012797"/>
    </source>
</evidence>
<evidence type="ECO:0000256" key="6">
    <source>
        <dbReference type="SAM" id="MobiDB-lite"/>
    </source>
</evidence>
<accession>A0A9Q0MAR4</accession>
<comment type="caution">
    <text evidence="8">The sequence shown here is derived from an EMBL/GenBank/DDBJ whole genome shotgun (WGS) entry which is preliminary data.</text>
</comment>
<reference evidence="8" key="1">
    <citation type="submission" date="2022-12" db="EMBL/GenBank/DDBJ databases">
        <title>Genome assemblies of Blomia tropicalis.</title>
        <authorList>
            <person name="Cui Y."/>
        </authorList>
    </citation>
    <scope>NUCLEOTIDE SEQUENCE</scope>
    <source>
        <tissue evidence="8">Adult mites</tissue>
    </source>
</reference>
<dbReference type="InterPro" id="IPR028564">
    <property type="entry name" value="MT_TRM10-typ"/>
</dbReference>
<dbReference type="PANTHER" id="PTHR13563">
    <property type="entry name" value="TRNA (GUANINE-9-) METHYLTRANSFERASE"/>
    <property type="match status" value="1"/>
</dbReference>
<keyword evidence="2" id="KW-0489">Methyltransferase</keyword>
<keyword evidence="4" id="KW-0949">S-adenosyl-L-methionine</keyword>
<dbReference type="PROSITE" id="PS51675">
    <property type="entry name" value="SAM_MT_TRM10"/>
    <property type="match status" value="1"/>
</dbReference>
<evidence type="ECO:0000259" key="7">
    <source>
        <dbReference type="PROSITE" id="PS51675"/>
    </source>
</evidence>
<evidence type="ECO:0000256" key="3">
    <source>
        <dbReference type="ARBA" id="ARBA00022679"/>
    </source>
</evidence>
<feature type="compositionally biased region" description="Polar residues" evidence="6">
    <location>
        <begin position="1"/>
        <end position="23"/>
    </location>
</feature>
<gene>
    <name evidence="8" type="ORF">RDWZM_001508</name>
</gene>
<evidence type="ECO:0000256" key="2">
    <source>
        <dbReference type="ARBA" id="ARBA00022603"/>
    </source>
</evidence>
<feature type="compositionally biased region" description="Basic residues" evidence="6">
    <location>
        <begin position="39"/>
        <end position="49"/>
    </location>
</feature>
<evidence type="ECO:0000256" key="5">
    <source>
        <dbReference type="ARBA" id="ARBA00048434"/>
    </source>
</evidence>
<dbReference type="GO" id="GO:0000049">
    <property type="term" value="F:tRNA binding"/>
    <property type="evidence" value="ECO:0007669"/>
    <property type="project" value="TreeGrafter"/>
</dbReference>
<dbReference type="Gene3D" id="3.40.1280.30">
    <property type="match status" value="1"/>
</dbReference>
<dbReference type="AlphaFoldDB" id="A0A9Q0MAR4"/>
<keyword evidence="3" id="KW-0808">Transferase</keyword>
<comment type="catalytic activity">
    <reaction evidence="5">
        <text>guanosine(9) in tRNA + S-adenosyl-L-methionine = N(1)-methylguanosine(9) in tRNA + S-adenosyl-L-homocysteine + H(+)</text>
        <dbReference type="Rhea" id="RHEA:43156"/>
        <dbReference type="Rhea" id="RHEA-COMP:10367"/>
        <dbReference type="Rhea" id="RHEA-COMP:10368"/>
        <dbReference type="ChEBI" id="CHEBI:15378"/>
        <dbReference type="ChEBI" id="CHEBI:57856"/>
        <dbReference type="ChEBI" id="CHEBI:59789"/>
        <dbReference type="ChEBI" id="CHEBI:73542"/>
        <dbReference type="ChEBI" id="CHEBI:74269"/>
        <dbReference type="EC" id="2.1.1.221"/>
    </reaction>
</comment>
<dbReference type="EMBL" id="JAPWDV010000001">
    <property type="protein sequence ID" value="KAJ6222963.1"/>
    <property type="molecule type" value="Genomic_DNA"/>
</dbReference>
<sequence length="298" mass="34132">MSVNKISDNDGSSEIKETLSQNKAQKDAKLAKVQDGIKLSKKQMKRMLKHEKWIATKSERKKREKEKRKAKIARKKEAGELILSRKQIKSQLVPQRDSPCKVAVVIDCDYADYMNDLEIKKLCKQLNRCYAINKHNPKPVQLYITSISGKLKTIFETYQSGYKNWDCVCSDKHWFEIFMNNNGPGLEPNLIYLSGDSENTVGECSEIQQLNNAIFIIGGLIDHNRHKGLALERAKQNKVNHAQLPINDHIQMTQRRILAIPHVFEIMLYAANGTIGQCWPDIFQKVIPIRKLASGDEQ</sequence>
<dbReference type="OMA" id="FKKNDGW"/>
<dbReference type="GO" id="GO:0005654">
    <property type="term" value="C:nucleoplasm"/>
    <property type="evidence" value="ECO:0007669"/>
    <property type="project" value="TreeGrafter"/>
</dbReference>
<feature type="compositionally biased region" description="Basic residues" evidence="6">
    <location>
        <begin position="59"/>
        <end position="72"/>
    </location>
</feature>
<dbReference type="InterPro" id="IPR038459">
    <property type="entry name" value="MT_TRM10-typ_sf"/>
</dbReference>
<organism evidence="8 9">
    <name type="scientific">Blomia tropicalis</name>
    <name type="common">Mite</name>
    <dbReference type="NCBI Taxonomy" id="40697"/>
    <lineage>
        <taxon>Eukaryota</taxon>
        <taxon>Metazoa</taxon>
        <taxon>Ecdysozoa</taxon>
        <taxon>Arthropoda</taxon>
        <taxon>Chelicerata</taxon>
        <taxon>Arachnida</taxon>
        <taxon>Acari</taxon>
        <taxon>Acariformes</taxon>
        <taxon>Sarcoptiformes</taxon>
        <taxon>Astigmata</taxon>
        <taxon>Glycyphagoidea</taxon>
        <taxon>Echimyopodidae</taxon>
        <taxon>Blomia</taxon>
    </lineage>
</organism>
<dbReference type="GO" id="GO:0002939">
    <property type="term" value="P:tRNA N1-guanine methylation"/>
    <property type="evidence" value="ECO:0007669"/>
    <property type="project" value="TreeGrafter"/>
</dbReference>
<dbReference type="EC" id="2.1.1.221" evidence="1"/>
<dbReference type="InterPro" id="IPR007356">
    <property type="entry name" value="tRNA_m1G_MeTrfase_euk"/>
</dbReference>
<dbReference type="Proteomes" id="UP001142055">
    <property type="component" value="Chromosome 1"/>
</dbReference>
<feature type="domain" description="SAM-dependent MTase TRM10-type" evidence="7">
    <location>
        <begin position="88"/>
        <end position="294"/>
    </location>
</feature>
<proteinExistence type="predicted"/>
<name>A0A9Q0MAR4_BLOTA</name>
<dbReference type="PANTHER" id="PTHR13563:SF13">
    <property type="entry name" value="TRNA METHYLTRANSFERASE 10 HOMOLOG A"/>
    <property type="match status" value="1"/>
</dbReference>
<evidence type="ECO:0000256" key="4">
    <source>
        <dbReference type="ARBA" id="ARBA00022691"/>
    </source>
</evidence>
<evidence type="ECO:0000313" key="9">
    <source>
        <dbReference type="Proteomes" id="UP001142055"/>
    </source>
</evidence>
<feature type="region of interest" description="Disordered" evidence="6">
    <location>
        <begin position="1"/>
        <end position="72"/>
    </location>
</feature>
<keyword evidence="9" id="KW-1185">Reference proteome</keyword>
<evidence type="ECO:0000313" key="8">
    <source>
        <dbReference type="EMBL" id="KAJ6222963.1"/>
    </source>
</evidence>
<dbReference type="GO" id="GO:0052905">
    <property type="term" value="F:tRNA (guanosine(9)-N1)-methyltransferase activity"/>
    <property type="evidence" value="ECO:0007669"/>
    <property type="project" value="UniProtKB-EC"/>
</dbReference>
<protein>
    <recommendedName>
        <fullName evidence="1">tRNA (guanine(9)-N(1))-methyltransferase</fullName>
        <ecNumber evidence="1">2.1.1.221</ecNumber>
    </recommendedName>
</protein>